<dbReference type="RefSeq" id="WP_062619123.1">
    <property type="nucleotide sequence ID" value="NZ_JRWG01000001.1"/>
</dbReference>
<dbReference type="STRING" id="1548749.LS48_01140"/>
<evidence type="ECO:0000313" key="4">
    <source>
        <dbReference type="Proteomes" id="UP000070138"/>
    </source>
</evidence>
<accession>A0A137RLP1</accession>
<dbReference type="OrthoDB" id="651456at2"/>
<reference evidence="3 4" key="2">
    <citation type="journal article" date="2016" name="Int. J. Syst. Evol. Microbiol.">
        <title>Vitellibacter aquimaris sp. nov., a marine bacterium isolated from seawater.</title>
        <authorList>
            <person name="Thevarajoo S."/>
            <person name="Selvaratnam C."/>
            <person name="Goh K.M."/>
            <person name="Hong K.W."/>
            <person name="Chan X.Y."/>
            <person name="Chan K.G."/>
            <person name="Chong C.S."/>
        </authorList>
    </citation>
    <scope>NUCLEOTIDE SEQUENCE [LARGE SCALE GENOMIC DNA]</scope>
    <source>
        <strain evidence="3 4">D-24</strain>
    </source>
</reference>
<dbReference type="GO" id="GO:0000160">
    <property type="term" value="P:phosphorelay signal transduction system"/>
    <property type="evidence" value="ECO:0007669"/>
    <property type="project" value="InterPro"/>
</dbReference>
<proteinExistence type="predicted"/>
<evidence type="ECO:0000259" key="2">
    <source>
        <dbReference type="PROSITE" id="PS50110"/>
    </source>
</evidence>
<comment type="caution">
    <text evidence="3">The sequence shown here is derived from an EMBL/GenBank/DDBJ whole genome shotgun (WGS) entry which is preliminary data.</text>
</comment>
<evidence type="ECO:0000313" key="3">
    <source>
        <dbReference type="EMBL" id="KXO01110.1"/>
    </source>
</evidence>
<protein>
    <submittedName>
        <fullName evidence="3">Transcriptional regulator</fullName>
    </submittedName>
</protein>
<name>A0A137RLP1_9FLAO</name>
<dbReference type="Gene3D" id="3.40.50.2300">
    <property type="match status" value="1"/>
</dbReference>
<dbReference type="Pfam" id="PF00072">
    <property type="entry name" value="Response_reg"/>
    <property type="match status" value="1"/>
</dbReference>
<dbReference type="InterPro" id="IPR011006">
    <property type="entry name" value="CheY-like_superfamily"/>
</dbReference>
<organism evidence="3 4">
    <name type="scientific">Aequorivita aquimaris</name>
    <dbReference type="NCBI Taxonomy" id="1548749"/>
    <lineage>
        <taxon>Bacteria</taxon>
        <taxon>Pseudomonadati</taxon>
        <taxon>Bacteroidota</taxon>
        <taxon>Flavobacteriia</taxon>
        <taxon>Flavobacteriales</taxon>
        <taxon>Flavobacteriaceae</taxon>
        <taxon>Aequorivita</taxon>
    </lineage>
</organism>
<keyword evidence="4" id="KW-1185">Reference proteome</keyword>
<dbReference type="Proteomes" id="UP000070138">
    <property type="component" value="Unassembled WGS sequence"/>
</dbReference>
<dbReference type="SMART" id="SM00448">
    <property type="entry name" value="REC"/>
    <property type="match status" value="1"/>
</dbReference>
<dbReference type="PROSITE" id="PS50110">
    <property type="entry name" value="RESPONSE_REGULATORY"/>
    <property type="match status" value="1"/>
</dbReference>
<dbReference type="SUPFAM" id="SSF52172">
    <property type="entry name" value="CheY-like"/>
    <property type="match status" value="1"/>
</dbReference>
<gene>
    <name evidence="3" type="ORF">LS48_01140</name>
</gene>
<feature type="domain" description="Response regulatory" evidence="2">
    <location>
        <begin position="7"/>
        <end position="140"/>
    </location>
</feature>
<reference evidence="4" key="1">
    <citation type="submission" date="2014-10" db="EMBL/GenBank/DDBJ databases">
        <title>Genome sequencing of Vitellibacter sp. D-24.</title>
        <authorList>
            <person name="Thevarajoo S."/>
            <person name="Selvaratnam C."/>
            <person name="Goh K.M."/>
            <person name="Chong C.S."/>
        </authorList>
    </citation>
    <scope>NUCLEOTIDE SEQUENCE [LARGE SCALE GENOMIC DNA]</scope>
    <source>
        <strain evidence="4">D-24</strain>
    </source>
</reference>
<keyword evidence="1" id="KW-0597">Phosphoprotein</keyword>
<sequence length="227" mass="25861">MSTKNLNTIIIDDHPLLIEAYRNSLMDIEAANATLNFTISEANSCDTALELLDRIQSTGQHIDLVFLDIKIPESKDGTHLSGEDIGLEIRDRFPNSKIIIATTFNNNYRIHTIFKSINPDGFLIKGDISTGILLPAILEVLKDPPFYSKSVLKSLRKSISHDFLLDKWDRMLLYELSQGIKMKELPEILPFSIAAIEKRKRHIKLLFDIEEADDRQLLLKARELGFI</sequence>
<dbReference type="AlphaFoldDB" id="A0A137RLP1"/>
<dbReference type="InterPro" id="IPR001789">
    <property type="entry name" value="Sig_transdc_resp-reg_receiver"/>
</dbReference>
<feature type="modified residue" description="4-aspartylphosphate" evidence="1">
    <location>
        <position position="68"/>
    </location>
</feature>
<evidence type="ECO:0000256" key="1">
    <source>
        <dbReference type="PROSITE-ProRule" id="PRU00169"/>
    </source>
</evidence>
<dbReference type="EMBL" id="JRWG01000001">
    <property type="protein sequence ID" value="KXO01110.1"/>
    <property type="molecule type" value="Genomic_DNA"/>
</dbReference>